<dbReference type="RefSeq" id="WP_034739254.1">
    <property type="nucleotide sequence ID" value="NZ_AWFG01000020.1"/>
</dbReference>
<dbReference type="PANTHER" id="PTHR11941">
    <property type="entry name" value="ENOYL-COA HYDRATASE-RELATED"/>
    <property type="match status" value="1"/>
</dbReference>
<evidence type="ECO:0000313" key="4">
    <source>
        <dbReference type="EMBL" id="KCZ58686.1"/>
    </source>
</evidence>
<dbReference type="PROSITE" id="PS00166">
    <property type="entry name" value="ENOYL_COA_HYDRATASE"/>
    <property type="match status" value="1"/>
</dbReference>
<keyword evidence="5" id="KW-1185">Reference proteome</keyword>
<dbReference type="InterPro" id="IPR018376">
    <property type="entry name" value="Enoyl-CoA_hyd/isom_CS"/>
</dbReference>
<dbReference type="Proteomes" id="UP000027190">
    <property type="component" value="Unassembled WGS sequence"/>
</dbReference>
<evidence type="ECO:0000256" key="2">
    <source>
        <dbReference type="ARBA" id="ARBA00023239"/>
    </source>
</evidence>
<dbReference type="Gene3D" id="3.90.226.10">
    <property type="entry name" value="2-enoyl-CoA Hydratase, Chain A, domain 1"/>
    <property type="match status" value="1"/>
</dbReference>
<dbReference type="Gene3D" id="1.10.12.10">
    <property type="entry name" value="Lyase 2-enoyl-coa Hydratase, Chain A, domain 2"/>
    <property type="match status" value="1"/>
</dbReference>
<dbReference type="PATRIC" id="fig|1280947.3.peg.1770"/>
<evidence type="ECO:0000313" key="5">
    <source>
        <dbReference type="Proteomes" id="UP000027190"/>
    </source>
</evidence>
<evidence type="ECO:0000256" key="1">
    <source>
        <dbReference type="ARBA" id="ARBA00005254"/>
    </source>
</evidence>
<evidence type="ECO:0008006" key="6">
    <source>
        <dbReference type="Google" id="ProtNLM"/>
    </source>
</evidence>
<dbReference type="EMBL" id="AWFG01000020">
    <property type="protein sequence ID" value="KCZ58686.1"/>
    <property type="molecule type" value="Genomic_DNA"/>
</dbReference>
<dbReference type="GO" id="GO:0016829">
    <property type="term" value="F:lyase activity"/>
    <property type="evidence" value="ECO:0007669"/>
    <property type="project" value="UniProtKB-KW"/>
</dbReference>
<gene>
    <name evidence="4" type="ORF">HY30_15890</name>
</gene>
<dbReference type="CDD" id="cd06558">
    <property type="entry name" value="crotonase-like"/>
    <property type="match status" value="1"/>
</dbReference>
<proteinExistence type="inferred from homology"/>
<dbReference type="PANTHER" id="PTHR11941:SF54">
    <property type="entry name" value="ENOYL-COA HYDRATASE, MITOCHONDRIAL"/>
    <property type="match status" value="1"/>
</dbReference>
<dbReference type="eggNOG" id="COG1024">
    <property type="taxonomic scope" value="Bacteria"/>
</dbReference>
<evidence type="ECO:0000256" key="3">
    <source>
        <dbReference type="RuleBase" id="RU003707"/>
    </source>
</evidence>
<dbReference type="SUPFAM" id="SSF52096">
    <property type="entry name" value="ClpP/crotonase"/>
    <property type="match status" value="1"/>
</dbReference>
<reference evidence="4 5" key="1">
    <citation type="journal article" date="2014" name="Antonie Van Leeuwenhoek">
        <title>Hyphomonas beringensis sp. nov. and Hyphomonas chukchiensis sp. nov., isolated from surface seawater of the Bering Sea and Chukchi Sea.</title>
        <authorList>
            <person name="Li C."/>
            <person name="Lai Q."/>
            <person name="Li G."/>
            <person name="Dong C."/>
            <person name="Wang J."/>
            <person name="Liao Y."/>
            <person name="Shao Z."/>
        </authorList>
    </citation>
    <scope>NUCLEOTIDE SEQUENCE [LARGE SCALE GENOMIC DNA]</scope>
    <source>
        <strain evidence="4 5">BH-BN04-4</strain>
    </source>
</reference>
<dbReference type="OrthoDB" id="9802898at2"/>
<organism evidence="4 5">
    <name type="scientific">Hyphomonas chukchiensis</name>
    <dbReference type="NCBI Taxonomy" id="1280947"/>
    <lineage>
        <taxon>Bacteria</taxon>
        <taxon>Pseudomonadati</taxon>
        <taxon>Pseudomonadota</taxon>
        <taxon>Alphaproteobacteria</taxon>
        <taxon>Hyphomonadales</taxon>
        <taxon>Hyphomonadaceae</taxon>
        <taxon>Hyphomonas</taxon>
    </lineage>
</organism>
<dbReference type="GO" id="GO:0006635">
    <property type="term" value="P:fatty acid beta-oxidation"/>
    <property type="evidence" value="ECO:0007669"/>
    <property type="project" value="TreeGrafter"/>
</dbReference>
<sequence length="259" mass="28355">MAIDFELNDEGIAVITINRPERMNAMDEEHYQGLSNAWTRVRDDDDIRVAIITGAGDKSFTSGADIKTYLTKARPWSDVWRTQVDQLLNRGLEVWKPVISAINGYCLGGGVTLMLATDIRVACESATFSVSEVKRGVIAANGGTQRIISQLPYPIAMEMLLTGDGISAQTAERWGLINKVVPTSADVLPAAREYARRIAVNAPLAVQASKELALRSRDVPLAVGLRFEQLIGKLLSQTDDSREGAAAFSEKRPPHFKSR</sequence>
<dbReference type="InterPro" id="IPR014748">
    <property type="entry name" value="Enoyl-CoA_hydra_C"/>
</dbReference>
<comment type="caution">
    <text evidence="4">The sequence shown here is derived from an EMBL/GenBank/DDBJ whole genome shotgun (WGS) entry which is preliminary data.</text>
</comment>
<dbReference type="STRING" id="1280947.HY30_15890"/>
<accession>A0A062UJT1</accession>
<comment type="similarity">
    <text evidence="1 3">Belongs to the enoyl-CoA hydratase/isomerase family.</text>
</comment>
<dbReference type="InterPro" id="IPR029045">
    <property type="entry name" value="ClpP/crotonase-like_dom_sf"/>
</dbReference>
<protein>
    <recommendedName>
        <fullName evidence="6">Enoyl-CoA hydratase</fullName>
    </recommendedName>
</protein>
<dbReference type="InterPro" id="IPR001753">
    <property type="entry name" value="Enoyl-CoA_hydra/iso"/>
</dbReference>
<dbReference type="Pfam" id="PF00378">
    <property type="entry name" value="ECH_1"/>
    <property type="match status" value="1"/>
</dbReference>
<name>A0A062UJT1_9PROT</name>
<dbReference type="AlphaFoldDB" id="A0A062UJT1"/>
<keyword evidence="2" id="KW-0456">Lyase</keyword>